<evidence type="ECO:0000256" key="12">
    <source>
        <dbReference type="ARBA" id="ARBA00022737"/>
    </source>
</evidence>
<keyword evidence="7" id="KW-0150">Chloroplast</keyword>
<feature type="domain" description="ACT" evidence="20">
    <location>
        <begin position="400"/>
        <end position="478"/>
    </location>
</feature>
<evidence type="ECO:0000256" key="2">
    <source>
        <dbReference type="ARBA" id="ARBA00004766"/>
    </source>
</evidence>
<protein>
    <recommendedName>
        <fullName evidence="6">aspartate kinase</fullName>
        <ecNumber evidence="6">2.7.2.4</ecNumber>
    </recommendedName>
</protein>
<dbReference type="Gene3D" id="3.30.70.260">
    <property type="match status" value="2"/>
</dbReference>
<evidence type="ECO:0000256" key="15">
    <source>
        <dbReference type="ARBA" id="ARBA00022840"/>
    </source>
</evidence>
<dbReference type="CDD" id="cd04933">
    <property type="entry name" value="ACT_AK1-AT_1"/>
    <property type="match status" value="1"/>
</dbReference>
<keyword evidence="10" id="KW-0808">Transferase</keyword>
<dbReference type="PROSITE" id="PS51671">
    <property type="entry name" value="ACT"/>
    <property type="match status" value="1"/>
</dbReference>
<comment type="function">
    <text evidence="18">Involved in the first step of essential amino acids lysine, threonine, methionine and isoleucine synthesis via the aspartate-family pathway.</text>
</comment>
<evidence type="ECO:0000256" key="18">
    <source>
        <dbReference type="ARBA" id="ARBA00056387"/>
    </source>
</evidence>
<dbReference type="InterPro" id="IPR036393">
    <property type="entry name" value="AceGlu_kinase-like_sf"/>
</dbReference>
<dbReference type="InterPro" id="IPR018042">
    <property type="entry name" value="Aspartate_kinase_CS"/>
</dbReference>
<comment type="caution">
    <text evidence="21">The sequence shown here is derived from an EMBL/GenBank/DDBJ whole genome shotgun (WGS) entry which is preliminary data.</text>
</comment>
<dbReference type="AlphaFoldDB" id="A0A9Q1N2C0"/>
<dbReference type="GO" id="GO:0009090">
    <property type="term" value="P:homoserine biosynthetic process"/>
    <property type="evidence" value="ECO:0007669"/>
    <property type="project" value="TreeGrafter"/>
</dbReference>
<reference evidence="22" key="1">
    <citation type="journal article" date="2023" name="Proc. Natl. Acad. Sci. U.S.A.">
        <title>Genomic and structural basis for evolution of tropane alkaloid biosynthesis.</title>
        <authorList>
            <person name="Wanga Y.-J."/>
            <person name="Taina T."/>
            <person name="Yua J.-Y."/>
            <person name="Lia J."/>
            <person name="Xua B."/>
            <person name="Chenc J."/>
            <person name="D'Auriad J.C."/>
            <person name="Huanga J.-P."/>
            <person name="Huanga S.-X."/>
        </authorList>
    </citation>
    <scope>NUCLEOTIDE SEQUENCE [LARGE SCALE GENOMIC DNA]</scope>
    <source>
        <strain evidence="22">cv. KIB-2019</strain>
    </source>
</reference>
<evidence type="ECO:0000256" key="9">
    <source>
        <dbReference type="ARBA" id="ARBA00022640"/>
    </source>
</evidence>
<dbReference type="InterPro" id="IPR047896">
    <property type="entry name" value="AK1_ACT_1"/>
</dbReference>
<dbReference type="InterPro" id="IPR002912">
    <property type="entry name" value="ACT_dom"/>
</dbReference>
<dbReference type="SUPFAM" id="SSF53633">
    <property type="entry name" value="Carbamate kinase-like"/>
    <property type="match status" value="1"/>
</dbReference>
<evidence type="ECO:0000256" key="5">
    <source>
        <dbReference type="ARBA" id="ARBA00010122"/>
    </source>
</evidence>
<dbReference type="EMBL" id="JAJAGQ010000001">
    <property type="protein sequence ID" value="KAJ8574230.1"/>
    <property type="molecule type" value="Genomic_DNA"/>
</dbReference>
<dbReference type="Pfam" id="PF00696">
    <property type="entry name" value="AA_kinase"/>
    <property type="match status" value="1"/>
</dbReference>
<comment type="similarity">
    <text evidence="5">Belongs to the aspartokinase family.</text>
</comment>
<dbReference type="OrthoDB" id="4323675at2759"/>
<dbReference type="GO" id="GO:0004072">
    <property type="term" value="F:aspartate kinase activity"/>
    <property type="evidence" value="ECO:0007669"/>
    <property type="project" value="UniProtKB-EC"/>
</dbReference>
<dbReference type="GO" id="GO:0009088">
    <property type="term" value="P:threonine biosynthetic process"/>
    <property type="evidence" value="ECO:0007669"/>
    <property type="project" value="UniProtKB-KW"/>
</dbReference>
<evidence type="ECO:0000256" key="17">
    <source>
        <dbReference type="ARBA" id="ARBA00047872"/>
    </source>
</evidence>
<evidence type="ECO:0000256" key="19">
    <source>
        <dbReference type="RuleBase" id="RU004249"/>
    </source>
</evidence>
<dbReference type="InterPro" id="IPR001341">
    <property type="entry name" value="Asp_kinase"/>
</dbReference>
<evidence type="ECO:0000313" key="22">
    <source>
        <dbReference type="Proteomes" id="UP001152561"/>
    </source>
</evidence>
<evidence type="ECO:0000256" key="11">
    <source>
        <dbReference type="ARBA" id="ARBA00022697"/>
    </source>
</evidence>
<evidence type="ECO:0000256" key="13">
    <source>
        <dbReference type="ARBA" id="ARBA00022741"/>
    </source>
</evidence>
<evidence type="ECO:0000256" key="6">
    <source>
        <dbReference type="ARBA" id="ARBA00013059"/>
    </source>
</evidence>
<dbReference type="Gene3D" id="1.20.120.1320">
    <property type="entry name" value="Aspartokinase, catalytic domain"/>
    <property type="match status" value="1"/>
</dbReference>
<dbReference type="GO" id="GO:0005829">
    <property type="term" value="C:cytosol"/>
    <property type="evidence" value="ECO:0007669"/>
    <property type="project" value="TreeGrafter"/>
</dbReference>
<keyword evidence="12" id="KW-0677">Repeat</keyword>
<dbReference type="GO" id="GO:0009570">
    <property type="term" value="C:chloroplast stroma"/>
    <property type="evidence" value="ECO:0007669"/>
    <property type="project" value="TreeGrafter"/>
</dbReference>
<dbReference type="InterPro" id="IPR042199">
    <property type="entry name" value="AsparK_Bifunc_asparK/hSer_DH"/>
</dbReference>
<dbReference type="InterPro" id="IPR001048">
    <property type="entry name" value="Asp/Glu/Uridylate_kinase"/>
</dbReference>
<dbReference type="Gene3D" id="3.40.1160.10">
    <property type="entry name" value="Acetylglutamate kinase-like"/>
    <property type="match status" value="1"/>
</dbReference>
<evidence type="ECO:0000256" key="14">
    <source>
        <dbReference type="ARBA" id="ARBA00022777"/>
    </source>
</evidence>
<dbReference type="SUPFAM" id="SSF55021">
    <property type="entry name" value="ACT-like"/>
    <property type="match status" value="2"/>
</dbReference>
<dbReference type="FunFam" id="3.30.70.260:FF:000020">
    <property type="entry name" value="Aspartokinase 1"/>
    <property type="match status" value="1"/>
</dbReference>
<dbReference type="CDD" id="cd04244">
    <property type="entry name" value="AAK_AK-LysC-like"/>
    <property type="match status" value="1"/>
</dbReference>
<keyword evidence="9" id="KW-0934">Plastid</keyword>
<proteinExistence type="inferred from homology"/>
<dbReference type="FunFam" id="3.40.1160.10:FF:000012">
    <property type="entry name" value="Aspartokinase"/>
    <property type="match status" value="1"/>
</dbReference>
<dbReference type="FunFam" id="1.20.120.1320:FF:000001">
    <property type="entry name" value="Aspartokinase"/>
    <property type="match status" value="1"/>
</dbReference>
<dbReference type="CDD" id="cd04918">
    <property type="entry name" value="ACT_AK1-AT_2"/>
    <property type="match status" value="1"/>
</dbReference>
<dbReference type="InterPro" id="IPR045865">
    <property type="entry name" value="ACT-like_dom_sf"/>
</dbReference>
<evidence type="ECO:0000259" key="20">
    <source>
        <dbReference type="PROSITE" id="PS51671"/>
    </source>
</evidence>
<dbReference type="EC" id="2.7.2.4" evidence="6"/>
<dbReference type="Proteomes" id="UP001152561">
    <property type="component" value="Unassembled WGS sequence"/>
</dbReference>
<sequence length="695" mass="75924">MATLSHFCAVKTPYPSLFKRNVHFPQLDFVATVPFGSVQNKSVKASCCERVQRVICKAQAGDIIDPKQTKNESFGEGPGELTCVMKFGGSSVASAERMREVADLILSFPEERPVIVLSAMGKTTSNLLLAGEKAVSCGVSNVSELQELACIKELHLRTIEELGVESSTISKHLLELEQLLNGVAMMKELTPRTKDYLVSFGECMSTRLFTAYLNKLGVKALQYDAFEMGIITTDDFTNADILEATYPAVAKRLTGDWMSDPAIPIVTGFLGKGWRTCAVTTLGRGGSDLTATTIGKALGLREIQVWKDVDGVLTCDPNIYPRAVSVPYLTFDEAAELAYFGAQVLHPQSMRPAREGDIPVRVKNSYNPKAPGTLIVKTRDMSKAVLTSIVLKRNVTMLDIASTRMLGQFGFLAKVFSIFEDLGISVDVVATSEVSISLTLDPSKLWSRELIQQELDHVVEELEKIAVVNLLQNRSIISLIGNVQRSSLILEKAFHVLHTNGVNVQMISQGASKVNISLIVNDNEAEQCVRALHETFFESDLSELVWESPSGNGYLNLGLCKLPHPDKEEIVIKDPHFICVEEQAIGIANGVGDGLILVLMLDIGQYARELMSSSAIAISEESKGSVNPARVLEKAYTCTRAKGSSTACIISLTNQDFLYSVVAISEKSESEKSQTLHYSVLVKPLVWDAWDSGAQ</sequence>
<accession>A0A9Q1N2C0</accession>
<dbReference type="GO" id="GO:0009089">
    <property type="term" value="P:lysine biosynthetic process via diaminopimelate"/>
    <property type="evidence" value="ECO:0007669"/>
    <property type="project" value="TreeGrafter"/>
</dbReference>
<keyword evidence="11" id="KW-0791">Threonine biosynthesis</keyword>
<keyword evidence="8 19" id="KW-0028">Amino-acid biosynthesis</keyword>
<gene>
    <name evidence="21" type="ORF">K7X08_026035</name>
</gene>
<dbReference type="PANTHER" id="PTHR21499:SF59">
    <property type="entry name" value="ASPARTOKINASE"/>
    <property type="match status" value="1"/>
</dbReference>
<evidence type="ECO:0000313" key="21">
    <source>
        <dbReference type="EMBL" id="KAJ8574230.1"/>
    </source>
</evidence>
<name>A0A9Q1N2C0_9SOLA</name>
<comment type="catalytic activity">
    <reaction evidence="17">
        <text>L-aspartate + ATP = 4-phospho-L-aspartate + ADP</text>
        <dbReference type="Rhea" id="RHEA:23776"/>
        <dbReference type="ChEBI" id="CHEBI:29991"/>
        <dbReference type="ChEBI" id="CHEBI:30616"/>
        <dbReference type="ChEBI" id="CHEBI:57535"/>
        <dbReference type="ChEBI" id="CHEBI:456216"/>
        <dbReference type="EC" id="2.7.2.4"/>
    </reaction>
</comment>
<dbReference type="FunFam" id="3.30.70.260:FF:000016">
    <property type="entry name" value="Aspartokinase"/>
    <property type="match status" value="1"/>
</dbReference>
<keyword evidence="14" id="KW-0418">Kinase</keyword>
<comment type="pathway">
    <text evidence="2 19">Amino-acid biosynthesis; L-lysine biosynthesis via DAP pathway; (S)-tetrahydrodipicolinate from L-aspartate: step 1/4.</text>
</comment>
<evidence type="ECO:0000256" key="10">
    <source>
        <dbReference type="ARBA" id="ARBA00022679"/>
    </source>
</evidence>
<keyword evidence="22" id="KW-1185">Reference proteome</keyword>
<dbReference type="Pfam" id="PF22468">
    <property type="entry name" value="ACT_9"/>
    <property type="match status" value="1"/>
</dbReference>
<dbReference type="NCBIfam" id="TIGR00657">
    <property type="entry name" value="asp_kinases"/>
    <property type="match status" value="1"/>
</dbReference>
<evidence type="ECO:0000256" key="4">
    <source>
        <dbReference type="ARBA" id="ARBA00005139"/>
    </source>
</evidence>
<keyword evidence="13" id="KW-0547">Nucleotide-binding</keyword>
<evidence type="ECO:0000256" key="3">
    <source>
        <dbReference type="ARBA" id="ARBA00004986"/>
    </source>
</evidence>
<dbReference type="PANTHER" id="PTHR21499">
    <property type="entry name" value="ASPARTATE KINASE"/>
    <property type="match status" value="1"/>
</dbReference>
<evidence type="ECO:0000256" key="7">
    <source>
        <dbReference type="ARBA" id="ARBA00022528"/>
    </source>
</evidence>
<comment type="pathway">
    <text evidence="4 19">Amino-acid biosynthesis; L-threonine biosynthesis; L-threonine from L-aspartate: step 1/5.</text>
</comment>
<dbReference type="InterPro" id="IPR041746">
    <property type="entry name" value="AK-LysC-like"/>
</dbReference>
<dbReference type="GO" id="GO:0005524">
    <property type="term" value="F:ATP binding"/>
    <property type="evidence" value="ECO:0007669"/>
    <property type="project" value="UniProtKB-KW"/>
</dbReference>
<evidence type="ECO:0000256" key="1">
    <source>
        <dbReference type="ARBA" id="ARBA00004229"/>
    </source>
</evidence>
<keyword evidence="16" id="KW-0809">Transit peptide</keyword>
<evidence type="ECO:0000256" key="16">
    <source>
        <dbReference type="ARBA" id="ARBA00022946"/>
    </source>
</evidence>
<organism evidence="21 22">
    <name type="scientific">Anisodus acutangulus</name>
    <dbReference type="NCBI Taxonomy" id="402998"/>
    <lineage>
        <taxon>Eukaryota</taxon>
        <taxon>Viridiplantae</taxon>
        <taxon>Streptophyta</taxon>
        <taxon>Embryophyta</taxon>
        <taxon>Tracheophyta</taxon>
        <taxon>Spermatophyta</taxon>
        <taxon>Magnoliopsida</taxon>
        <taxon>eudicotyledons</taxon>
        <taxon>Gunneridae</taxon>
        <taxon>Pentapetalae</taxon>
        <taxon>asterids</taxon>
        <taxon>lamiids</taxon>
        <taxon>Solanales</taxon>
        <taxon>Solanaceae</taxon>
        <taxon>Solanoideae</taxon>
        <taxon>Hyoscyameae</taxon>
        <taxon>Anisodus</taxon>
    </lineage>
</organism>
<dbReference type="InterPro" id="IPR047895">
    <property type="entry name" value="AK1_ACT_2"/>
</dbReference>
<comment type="subcellular location">
    <subcellularLocation>
        <location evidence="1">Plastid</location>
        <location evidence="1">Chloroplast</location>
    </subcellularLocation>
</comment>
<dbReference type="PROSITE" id="PS00324">
    <property type="entry name" value="ASPARTOKINASE"/>
    <property type="match status" value="1"/>
</dbReference>
<keyword evidence="15" id="KW-0067">ATP-binding</keyword>
<comment type="pathway">
    <text evidence="3 19">Amino-acid biosynthesis; L-methionine biosynthesis via de novo pathway; L-homoserine from L-aspartate: step 1/3.</text>
</comment>
<evidence type="ECO:0000256" key="8">
    <source>
        <dbReference type="ARBA" id="ARBA00022605"/>
    </source>
</evidence>
<dbReference type="InterPro" id="IPR054352">
    <property type="entry name" value="ACT_Aspartokinase"/>
</dbReference>